<accession>A0ACB9JFA2</accession>
<comment type="caution">
    <text evidence="1">The sequence shown here is derived from an EMBL/GenBank/DDBJ whole genome shotgun (WGS) entry which is preliminary data.</text>
</comment>
<dbReference type="Proteomes" id="UP001056120">
    <property type="component" value="Linkage Group LG04"/>
</dbReference>
<gene>
    <name evidence="1" type="ORF">L1987_12643</name>
</gene>
<reference evidence="2" key="1">
    <citation type="journal article" date="2022" name="Mol. Ecol. Resour.">
        <title>The genomes of chicory, endive, great burdock and yacon provide insights into Asteraceae palaeo-polyploidization history and plant inulin production.</title>
        <authorList>
            <person name="Fan W."/>
            <person name="Wang S."/>
            <person name="Wang H."/>
            <person name="Wang A."/>
            <person name="Jiang F."/>
            <person name="Liu H."/>
            <person name="Zhao H."/>
            <person name="Xu D."/>
            <person name="Zhang Y."/>
        </authorList>
    </citation>
    <scope>NUCLEOTIDE SEQUENCE [LARGE SCALE GENOMIC DNA]</scope>
    <source>
        <strain evidence="2">cv. Yunnan</strain>
    </source>
</reference>
<keyword evidence="2" id="KW-1185">Reference proteome</keyword>
<organism evidence="1 2">
    <name type="scientific">Smallanthus sonchifolius</name>
    <dbReference type="NCBI Taxonomy" id="185202"/>
    <lineage>
        <taxon>Eukaryota</taxon>
        <taxon>Viridiplantae</taxon>
        <taxon>Streptophyta</taxon>
        <taxon>Embryophyta</taxon>
        <taxon>Tracheophyta</taxon>
        <taxon>Spermatophyta</taxon>
        <taxon>Magnoliopsida</taxon>
        <taxon>eudicotyledons</taxon>
        <taxon>Gunneridae</taxon>
        <taxon>Pentapetalae</taxon>
        <taxon>asterids</taxon>
        <taxon>campanulids</taxon>
        <taxon>Asterales</taxon>
        <taxon>Asteraceae</taxon>
        <taxon>Asteroideae</taxon>
        <taxon>Heliantheae alliance</taxon>
        <taxon>Millerieae</taxon>
        <taxon>Smallanthus</taxon>
    </lineage>
</organism>
<name>A0ACB9JFA2_9ASTR</name>
<evidence type="ECO:0000313" key="1">
    <source>
        <dbReference type="EMBL" id="KAI3818822.1"/>
    </source>
</evidence>
<evidence type="ECO:0000313" key="2">
    <source>
        <dbReference type="Proteomes" id="UP001056120"/>
    </source>
</evidence>
<sequence length="298" mass="31341">MDSMQLRRENKTDERQIHVEKDKVPKITTHFESLTVKDSGDHPVAHHGAAGGIHDQGPSLEDISKYRGIAQQNSMEAIRAAQEQYQKSKETVDAEKATKAKDYTVEKGQEAKDVVAEKTIGLTETVVDVSKKGAGYVGEKAVAAKDIAVDAGKTTVGYVGKVAEVVKDKAVVAGWSAAEFASDKAVGATETVANVSSTVAGFAGDTVVATKDVVGVGKKTKDMVVATEESAKDYASRKKAEKQRELEAKNSRGEGEWAGKEHEAGFEHEGGGGFVENEGGFESQAAGGSGGAVGGVMR</sequence>
<reference evidence="1 2" key="2">
    <citation type="journal article" date="2022" name="Mol. Ecol. Resour.">
        <title>The genomes of chicory, endive, great burdock and yacon provide insights into Asteraceae paleo-polyploidization history and plant inulin production.</title>
        <authorList>
            <person name="Fan W."/>
            <person name="Wang S."/>
            <person name="Wang H."/>
            <person name="Wang A."/>
            <person name="Jiang F."/>
            <person name="Liu H."/>
            <person name="Zhao H."/>
            <person name="Xu D."/>
            <person name="Zhang Y."/>
        </authorList>
    </citation>
    <scope>NUCLEOTIDE SEQUENCE [LARGE SCALE GENOMIC DNA]</scope>
    <source>
        <strain evidence="2">cv. Yunnan</strain>
        <tissue evidence="1">Leaves</tissue>
    </source>
</reference>
<dbReference type="EMBL" id="CM042021">
    <property type="protein sequence ID" value="KAI3818822.1"/>
    <property type="molecule type" value="Genomic_DNA"/>
</dbReference>
<proteinExistence type="predicted"/>
<protein>
    <submittedName>
        <fullName evidence="1">Uncharacterized protein</fullName>
    </submittedName>
</protein>